<dbReference type="EMBL" id="GBXM01082093">
    <property type="protein sequence ID" value="JAH26484.1"/>
    <property type="molecule type" value="Transcribed_RNA"/>
</dbReference>
<protein>
    <submittedName>
        <fullName evidence="1">Uncharacterized protein</fullName>
    </submittedName>
</protein>
<dbReference type="PANTHER" id="PTHR33426:SF36">
    <property type="entry name" value="C2H2-TYPE DOMAIN-CONTAINING PROTEIN"/>
    <property type="match status" value="1"/>
</dbReference>
<reference evidence="1" key="1">
    <citation type="submission" date="2014-11" db="EMBL/GenBank/DDBJ databases">
        <authorList>
            <person name="Amaro Gonzalez C."/>
        </authorList>
    </citation>
    <scope>NUCLEOTIDE SEQUENCE</scope>
</reference>
<evidence type="ECO:0000313" key="1">
    <source>
        <dbReference type="EMBL" id="JAH26484.1"/>
    </source>
</evidence>
<sequence>MSFKITRIGKPLPTQNATVWFLPCVSSLVSFKITQLVESFFTVCTTVRSLPCVNSQVCFKSLCTAQQLPT</sequence>
<dbReference type="PANTHER" id="PTHR33426">
    <property type="entry name" value="C2H2-TYPE DOMAIN-CONTAINING PROTEIN"/>
    <property type="match status" value="1"/>
</dbReference>
<proteinExistence type="predicted"/>
<accession>A0A0E9RBL4</accession>
<reference evidence="1" key="2">
    <citation type="journal article" date="2015" name="Fish Shellfish Immunol.">
        <title>Early steps in the European eel (Anguilla anguilla)-Vibrio vulnificus interaction in the gills: Role of the RtxA13 toxin.</title>
        <authorList>
            <person name="Callol A."/>
            <person name="Pajuelo D."/>
            <person name="Ebbesson L."/>
            <person name="Teles M."/>
            <person name="MacKenzie S."/>
            <person name="Amaro C."/>
        </authorList>
    </citation>
    <scope>NUCLEOTIDE SEQUENCE</scope>
</reference>
<organism evidence="1">
    <name type="scientific">Anguilla anguilla</name>
    <name type="common">European freshwater eel</name>
    <name type="synonym">Muraena anguilla</name>
    <dbReference type="NCBI Taxonomy" id="7936"/>
    <lineage>
        <taxon>Eukaryota</taxon>
        <taxon>Metazoa</taxon>
        <taxon>Chordata</taxon>
        <taxon>Craniata</taxon>
        <taxon>Vertebrata</taxon>
        <taxon>Euteleostomi</taxon>
        <taxon>Actinopterygii</taxon>
        <taxon>Neopterygii</taxon>
        <taxon>Teleostei</taxon>
        <taxon>Anguilliformes</taxon>
        <taxon>Anguillidae</taxon>
        <taxon>Anguilla</taxon>
    </lineage>
</organism>
<name>A0A0E9RBL4_ANGAN</name>
<dbReference type="AlphaFoldDB" id="A0A0E9RBL4"/>